<reference evidence="1" key="1">
    <citation type="journal article" date="2021" name="Environ. Microbiol.">
        <title>Gene family expansions and transcriptome signatures uncover fungal adaptations to wood decay.</title>
        <authorList>
            <person name="Hage H."/>
            <person name="Miyauchi S."/>
            <person name="Viragh M."/>
            <person name="Drula E."/>
            <person name="Min B."/>
            <person name="Chaduli D."/>
            <person name="Navarro D."/>
            <person name="Favel A."/>
            <person name="Norest M."/>
            <person name="Lesage-Meessen L."/>
            <person name="Balint B."/>
            <person name="Merenyi Z."/>
            <person name="de Eugenio L."/>
            <person name="Morin E."/>
            <person name="Martinez A.T."/>
            <person name="Baldrian P."/>
            <person name="Stursova M."/>
            <person name="Martinez M.J."/>
            <person name="Novotny C."/>
            <person name="Magnuson J.K."/>
            <person name="Spatafora J.W."/>
            <person name="Maurice S."/>
            <person name="Pangilinan J."/>
            <person name="Andreopoulos W."/>
            <person name="LaButti K."/>
            <person name="Hundley H."/>
            <person name="Na H."/>
            <person name="Kuo A."/>
            <person name="Barry K."/>
            <person name="Lipzen A."/>
            <person name="Henrissat B."/>
            <person name="Riley R."/>
            <person name="Ahrendt S."/>
            <person name="Nagy L.G."/>
            <person name="Grigoriev I.V."/>
            <person name="Martin F."/>
            <person name="Rosso M.N."/>
        </authorList>
    </citation>
    <scope>NUCLEOTIDE SEQUENCE</scope>
    <source>
        <strain evidence="1">CBS 384.51</strain>
    </source>
</reference>
<gene>
    <name evidence="1" type="ORF">BDY19DRAFT_950658</name>
</gene>
<comment type="caution">
    <text evidence="1">The sequence shown here is derived from an EMBL/GenBank/DDBJ whole genome shotgun (WGS) entry which is preliminary data.</text>
</comment>
<dbReference type="EMBL" id="MU274914">
    <property type="protein sequence ID" value="KAI0088392.1"/>
    <property type="molecule type" value="Genomic_DNA"/>
</dbReference>
<organism evidence="1 2">
    <name type="scientific">Irpex rosettiformis</name>
    <dbReference type="NCBI Taxonomy" id="378272"/>
    <lineage>
        <taxon>Eukaryota</taxon>
        <taxon>Fungi</taxon>
        <taxon>Dikarya</taxon>
        <taxon>Basidiomycota</taxon>
        <taxon>Agaricomycotina</taxon>
        <taxon>Agaricomycetes</taxon>
        <taxon>Polyporales</taxon>
        <taxon>Irpicaceae</taxon>
        <taxon>Irpex</taxon>
    </lineage>
</organism>
<sequence>MPPNDSDVDLSRPLLQDDELGSESPLFDNDFREQRDESAKPGSVRSRLHLYWRRRKRYIVLGLSYTAAVVLLAIVILIAIAPKTPGADIDVPPFNETLAYDPRLEKYQSPNDAATCPTWSPPLPHSSLTTTTNTSQFTSTISFTLPSDPSLTFFLTRGAPLLGNFIINRDRANGKEIAVDVIAEFDDEEIGKKVLESTKACFAGRVEGDAKEQGVLLWADPALDSFSPSPHVRFNISVHLANIREFYDISTDFTNPGTAFAHEIADFLDLWSPTAFGVVKLNARNAAMSVGTMLGPASYISTTNAKIDGSFWISEAAHVQTSNAPVRGTVFALGHGEGSEVSVSIRTENAPVFAAMAIASDFSYVKLNSTISTSNGALTVIGPRSMVTPYPSLFVLSGITSNAPAIAHLHPEFEGSFDLATAGVGWGGKAEVVWDENAGGRDPAGKGRTRRLDWSEGRRDRRRKSGRIVWGEEVVQENMGDVRLYTTGKDVTVVAQKAS</sequence>
<proteinExistence type="predicted"/>
<keyword evidence="2" id="KW-1185">Reference proteome</keyword>
<protein>
    <submittedName>
        <fullName evidence="1">Uncharacterized protein</fullName>
    </submittedName>
</protein>
<evidence type="ECO:0000313" key="2">
    <source>
        <dbReference type="Proteomes" id="UP001055072"/>
    </source>
</evidence>
<accession>A0ACB8U251</accession>
<evidence type="ECO:0000313" key="1">
    <source>
        <dbReference type="EMBL" id="KAI0088392.1"/>
    </source>
</evidence>
<name>A0ACB8U251_9APHY</name>
<dbReference type="Proteomes" id="UP001055072">
    <property type="component" value="Unassembled WGS sequence"/>
</dbReference>